<feature type="coiled-coil region" evidence="1">
    <location>
        <begin position="80"/>
        <end position="107"/>
    </location>
</feature>
<name>A0A0B5AP47_9BACL</name>
<organism evidence="2 3">
    <name type="scientific">Jeotgalibacillus malaysiensis</name>
    <dbReference type="NCBI Taxonomy" id="1508404"/>
    <lineage>
        <taxon>Bacteria</taxon>
        <taxon>Bacillati</taxon>
        <taxon>Bacillota</taxon>
        <taxon>Bacilli</taxon>
        <taxon>Bacillales</taxon>
        <taxon>Caryophanaceae</taxon>
        <taxon>Jeotgalibacillus</taxon>
    </lineage>
</organism>
<dbReference type="BioCyc" id="JESP1508404:G14D9-12008-MONOMER"/>
<gene>
    <name evidence="2" type="ORF">JMA_27280</name>
</gene>
<evidence type="ECO:0000313" key="3">
    <source>
        <dbReference type="Proteomes" id="UP000031449"/>
    </source>
</evidence>
<dbReference type="HOGENOM" id="CLU_1832462_0_0_9"/>
<keyword evidence="3" id="KW-1185">Reference proteome</keyword>
<dbReference type="KEGG" id="jeo:JMA_27280"/>
<evidence type="ECO:0000313" key="2">
    <source>
        <dbReference type="EMBL" id="AJD92045.1"/>
    </source>
</evidence>
<proteinExistence type="predicted"/>
<keyword evidence="1" id="KW-0175">Coiled coil</keyword>
<dbReference type="STRING" id="1508404.JMA_27280"/>
<reference evidence="2 3" key="1">
    <citation type="submission" date="2014-08" db="EMBL/GenBank/DDBJ databases">
        <title>Complete genome of a marine bacteria Jeotgalibacillus malaysiensis.</title>
        <authorList>
            <person name="Yaakop A.S."/>
            <person name="Chan K.-G."/>
            <person name="Goh K.M."/>
        </authorList>
    </citation>
    <scope>NUCLEOTIDE SEQUENCE [LARGE SCALE GENOMIC DNA]</scope>
    <source>
        <strain evidence="2 3">D5</strain>
    </source>
</reference>
<dbReference type="AlphaFoldDB" id="A0A0B5AP47"/>
<dbReference type="Proteomes" id="UP000031449">
    <property type="component" value="Chromosome"/>
</dbReference>
<sequence length="140" mass="16401">MTNILHEMLDTAFIKPFQTAFKVKRSSDLMCEMGEQPLDYVIPDHNIPAEAFKEGWDRQREKFGTDYVTYSKYKEQGNLLSSYVSKNKELQAENDRLNTLLLETDRTLQNERYKANKKAEELMMINHQLKHAKGLLKSLL</sequence>
<protein>
    <submittedName>
        <fullName evidence="2">Uncharacterized protein</fullName>
    </submittedName>
</protein>
<evidence type="ECO:0000256" key="1">
    <source>
        <dbReference type="SAM" id="Coils"/>
    </source>
</evidence>
<dbReference type="EMBL" id="CP009416">
    <property type="protein sequence ID" value="AJD92045.1"/>
    <property type="molecule type" value="Genomic_DNA"/>
</dbReference>
<accession>A0A0B5AP47</accession>